<dbReference type="eggNOG" id="COG1540">
    <property type="taxonomic scope" value="Bacteria"/>
</dbReference>
<dbReference type="NCBIfam" id="NF003814">
    <property type="entry name" value="PRK05406.1-3"/>
    <property type="match status" value="1"/>
</dbReference>
<keyword evidence="2" id="KW-1185">Reference proteome</keyword>
<dbReference type="STRING" id="1280950.HJO_04875"/>
<protein>
    <submittedName>
        <fullName evidence="1">LamB/YcsF family protein</fullName>
    </submittedName>
</protein>
<dbReference type="Proteomes" id="UP000025171">
    <property type="component" value="Unassembled WGS sequence"/>
</dbReference>
<dbReference type="InterPro" id="IPR005501">
    <property type="entry name" value="LamB/YcsF/PxpA-like"/>
</dbReference>
<dbReference type="CDD" id="cd10801">
    <property type="entry name" value="LamB_YcsF_like_1"/>
    <property type="match status" value="1"/>
</dbReference>
<accession>A0A059FW14</accession>
<comment type="caution">
    <text evidence="1">The sequence shown here is derived from an EMBL/GenBank/DDBJ whole genome shotgun (WGS) entry which is preliminary data.</text>
</comment>
<evidence type="ECO:0000313" key="1">
    <source>
        <dbReference type="EMBL" id="KCZ94681.1"/>
    </source>
</evidence>
<name>A0A059FW14_9PROT</name>
<dbReference type="PATRIC" id="fig|1280950.3.peg.991"/>
<dbReference type="PANTHER" id="PTHR30292:SF0">
    <property type="entry name" value="5-OXOPROLINASE SUBUNIT A"/>
    <property type="match status" value="1"/>
</dbReference>
<dbReference type="NCBIfam" id="NF003816">
    <property type="entry name" value="PRK05406.1-5"/>
    <property type="match status" value="1"/>
</dbReference>
<reference evidence="1 2" key="1">
    <citation type="journal article" date="2014" name="Antonie Van Leeuwenhoek">
        <title>Hyphomonas beringensis sp. nov. and Hyphomonas chukchiensis sp. nov., isolated from surface seawater of the Bering Sea and Chukchi Sea.</title>
        <authorList>
            <person name="Li C."/>
            <person name="Lai Q."/>
            <person name="Li G."/>
            <person name="Dong C."/>
            <person name="Wang J."/>
            <person name="Liao Y."/>
            <person name="Shao Z."/>
        </authorList>
    </citation>
    <scope>NUCLEOTIDE SEQUENCE [LARGE SCALE GENOMIC DNA]</scope>
    <source>
        <strain evidence="1 2">MHS-2</strain>
    </source>
</reference>
<dbReference type="GO" id="GO:0005975">
    <property type="term" value="P:carbohydrate metabolic process"/>
    <property type="evidence" value="ECO:0007669"/>
    <property type="project" value="InterPro"/>
</dbReference>
<proteinExistence type="predicted"/>
<dbReference type="AlphaFoldDB" id="A0A059FW14"/>
<evidence type="ECO:0000313" key="2">
    <source>
        <dbReference type="Proteomes" id="UP000025171"/>
    </source>
</evidence>
<dbReference type="Pfam" id="PF03746">
    <property type="entry name" value="LamB_YcsF"/>
    <property type="match status" value="1"/>
</dbReference>
<gene>
    <name evidence="1" type="ORF">HJO_04875</name>
</gene>
<dbReference type="EMBL" id="ARYK01000001">
    <property type="protein sequence ID" value="KCZ94681.1"/>
    <property type="molecule type" value="Genomic_DNA"/>
</dbReference>
<sequence length="255" mass="26625">MAVTKAICLNADIGEMPGEPGRALDRAMLDVVTRCSIASGGHAGDAQSMAATVKAADARNVLIGAHPSYPDREGFGRRAMAMDADALRDSLLEQVRALASIARERGQALSHLKPHGALYNTAARDAGIARVVVEATLRSRIDLLIGPPHSKLAAAAADSGLPFLAEGFADRTYEASGDLTPRTEPGAVIETDADRIRQALQIVETGTVTTRTGETLQLPVRTICVHGDTPGALASARHIRSALESSGIVVAPVEP</sequence>
<organism evidence="1 2">
    <name type="scientific">Hyphomonas johnsonii MHS-2</name>
    <dbReference type="NCBI Taxonomy" id="1280950"/>
    <lineage>
        <taxon>Bacteria</taxon>
        <taxon>Pseudomonadati</taxon>
        <taxon>Pseudomonadota</taxon>
        <taxon>Alphaproteobacteria</taxon>
        <taxon>Hyphomonadales</taxon>
        <taxon>Hyphomonadaceae</taxon>
        <taxon>Hyphomonas</taxon>
    </lineage>
</organism>
<dbReference type="Gene3D" id="3.20.20.370">
    <property type="entry name" value="Glycoside hydrolase/deacetylase"/>
    <property type="match status" value="1"/>
</dbReference>
<dbReference type="InterPro" id="IPR011330">
    <property type="entry name" value="Glyco_hydro/deAcase_b/a-brl"/>
</dbReference>
<dbReference type="SUPFAM" id="SSF88713">
    <property type="entry name" value="Glycoside hydrolase/deacetylase"/>
    <property type="match status" value="1"/>
</dbReference>
<dbReference type="PANTHER" id="PTHR30292">
    <property type="entry name" value="UNCHARACTERIZED PROTEIN YBGL-RELATED"/>
    <property type="match status" value="1"/>
</dbReference>